<dbReference type="GO" id="GO:0016301">
    <property type="term" value="F:kinase activity"/>
    <property type="evidence" value="ECO:0007669"/>
    <property type="project" value="UniProtKB-KW"/>
</dbReference>
<feature type="transmembrane region" description="Helical" evidence="1">
    <location>
        <begin position="82"/>
        <end position="99"/>
    </location>
</feature>
<dbReference type="AlphaFoldDB" id="A0A6M0CGU1"/>
<dbReference type="GO" id="GO:0016989">
    <property type="term" value="F:sigma factor antagonist activity"/>
    <property type="evidence" value="ECO:0007669"/>
    <property type="project" value="TreeGrafter"/>
</dbReference>
<keyword evidence="1" id="KW-1133">Transmembrane helix</keyword>
<dbReference type="PANTHER" id="PTHR30273:SF2">
    <property type="entry name" value="PROTEIN FECR"/>
    <property type="match status" value="1"/>
</dbReference>
<sequence>MKDNFLAKWLNDELESSELQELQKTPEFESYNKIISTLDKLEAPAFDEKAAFASFKSNYLATPQIKEEKETKVIKMNVWKPILRIAAVVVLAVGFYTYFNTLDTSVATDLAQMSEITLPDNSEVIVNAGSEISFNKNSWNENREVNLKGEAFFKVAKGQKFDVVTTDGIVSVLGTQFNVNNREGLFQVTCYEGLVSVAHKGQVTKLPAGTAFTVLNGEVVSKESPTTQVPSWTINESSFKSMPLGIVIAELERQHNVVIETQNLDLNKNFTGNFSNNDVNLALKSISIPLNLIFDIQDKKVILYAENNK</sequence>
<reference evidence="4 5" key="1">
    <citation type="submission" date="2020-01" db="EMBL/GenBank/DDBJ databases">
        <title>Spongiivirga citrea KCTC 32990T.</title>
        <authorList>
            <person name="Wang G."/>
        </authorList>
    </citation>
    <scope>NUCLEOTIDE SEQUENCE [LARGE SCALE GENOMIC DNA]</scope>
    <source>
        <strain evidence="4 5">KCTC 32990</strain>
    </source>
</reference>
<keyword evidence="4" id="KW-0808">Transferase</keyword>
<dbReference type="InterPro" id="IPR012373">
    <property type="entry name" value="Ferrdict_sens_TM"/>
</dbReference>
<keyword evidence="5" id="KW-1185">Reference proteome</keyword>
<dbReference type="Gene3D" id="2.60.120.1440">
    <property type="match status" value="1"/>
</dbReference>
<dbReference type="Pfam" id="PF04773">
    <property type="entry name" value="FecR"/>
    <property type="match status" value="1"/>
</dbReference>
<keyword evidence="1" id="KW-0812">Transmembrane</keyword>
<dbReference type="Gene3D" id="3.55.50.30">
    <property type="match status" value="1"/>
</dbReference>
<feature type="domain" description="FecR protein" evidence="2">
    <location>
        <begin position="106"/>
        <end position="195"/>
    </location>
</feature>
<dbReference type="InterPro" id="IPR006860">
    <property type="entry name" value="FecR"/>
</dbReference>
<proteinExistence type="predicted"/>
<evidence type="ECO:0000259" key="3">
    <source>
        <dbReference type="Pfam" id="PF16344"/>
    </source>
</evidence>
<accession>A0A6M0CGU1</accession>
<evidence type="ECO:0000256" key="1">
    <source>
        <dbReference type="SAM" id="Phobius"/>
    </source>
</evidence>
<dbReference type="InterPro" id="IPR032508">
    <property type="entry name" value="FecR_C"/>
</dbReference>
<evidence type="ECO:0000313" key="4">
    <source>
        <dbReference type="EMBL" id="NER16153.1"/>
    </source>
</evidence>
<keyword evidence="4" id="KW-0418">Kinase</keyword>
<evidence type="ECO:0000313" key="5">
    <source>
        <dbReference type="Proteomes" id="UP000474296"/>
    </source>
</evidence>
<organism evidence="4 5">
    <name type="scientific">Spongiivirga citrea</name>
    <dbReference type="NCBI Taxonomy" id="1481457"/>
    <lineage>
        <taxon>Bacteria</taxon>
        <taxon>Pseudomonadati</taxon>
        <taxon>Bacteroidota</taxon>
        <taxon>Flavobacteriia</taxon>
        <taxon>Flavobacteriales</taxon>
        <taxon>Flavobacteriaceae</taxon>
        <taxon>Spongiivirga</taxon>
    </lineage>
</organism>
<dbReference type="Pfam" id="PF16344">
    <property type="entry name" value="FecR_C"/>
    <property type="match status" value="1"/>
</dbReference>
<evidence type="ECO:0000259" key="2">
    <source>
        <dbReference type="Pfam" id="PF04773"/>
    </source>
</evidence>
<protein>
    <submittedName>
        <fullName evidence="4">Histidine kinase</fullName>
    </submittedName>
</protein>
<keyword evidence="1" id="KW-0472">Membrane</keyword>
<feature type="domain" description="Protein FecR C-terminal" evidence="3">
    <location>
        <begin position="238"/>
        <end position="303"/>
    </location>
</feature>
<dbReference type="PANTHER" id="PTHR30273">
    <property type="entry name" value="PERIPLASMIC SIGNAL SENSOR AND SIGMA FACTOR ACTIVATOR FECR-RELATED"/>
    <property type="match status" value="1"/>
</dbReference>
<dbReference type="EMBL" id="JAABOQ010000001">
    <property type="protein sequence ID" value="NER16153.1"/>
    <property type="molecule type" value="Genomic_DNA"/>
</dbReference>
<name>A0A6M0CGU1_9FLAO</name>
<comment type="caution">
    <text evidence="4">The sequence shown here is derived from an EMBL/GenBank/DDBJ whole genome shotgun (WGS) entry which is preliminary data.</text>
</comment>
<dbReference type="Proteomes" id="UP000474296">
    <property type="component" value="Unassembled WGS sequence"/>
</dbReference>
<dbReference type="PIRSF" id="PIRSF018266">
    <property type="entry name" value="FecR"/>
    <property type="match status" value="1"/>
</dbReference>
<dbReference type="RefSeq" id="WP_164029403.1">
    <property type="nucleotide sequence ID" value="NZ_JAABOQ010000001.1"/>
</dbReference>
<gene>
    <name evidence="4" type="ORF">GWK10_02970</name>
</gene>